<sequence>MKKLVMLISICFISFLIVNNSLTTTYVANLKTESIAVTGQTKPLLDEIKEKAEQYNIAPADAKIDRVWKALPGLNGVKVNIEESYKKMKKDNVFDKDKLVYDQIPPKTHLSDLPPSPVYKGHPDKPMVSFIINVAWGNEYLPDMLATLKKHHVSASFFLEGRWAQNNPDLVKMIAAAGHELGNHSYTHPDMKNVSAAKAREEIHKTNEVIEAISEKNTKVRWFAPPSGSYRDEIVSIAAEKGLGTVMWTVDTIDWQKPAPEVLIKRVMDKVHNGAMILMHPTKSTADSLDRLIKGLNSKNLEIGTVSQLLDERRIFAEEQK</sequence>
<feature type="domain" description="NodB homology" evidence="2">
    <location>
        <begin position="126"/>
        <end position="304"/>
    </location>
</feature>
<feature type="signal peptide" evidence="1">
    <location>
        <begin position="1"/>
        <end position="23"/>
    </location>
</feature>
<dbReference type="CDD" id="cd10950">
    <property type="entry name" value="CE4_BsYlxY_like"/>
    <property type="match status" value="1"/>
</dbReference>
<dbReference type="EMBL" id="WBOT01000001">
    <property type="protein sequence ID" value="KAB2335467.1"/>
    <property type="molecule type" value="Genomic_DNA"/>
</dbReference>
<reference evidence="3 4" key="1">
    <citation type="journal article" date="2014" name="Arch. Microbiol.">
        <title>Bacillus mesophilum sp. nov., strain IITR-54T, a novel 4-chlorobiphenyl dechlorinating bacterium.</title>
        <authorList>
            <person name="Manickam N."/>
            <person name="Singh N.K."/>
            <person name="Bajaj A."/>
            <person name="Kumar R.M."/>
            <person name="Kaur G."/>
            <person name="Kaur N."/>
            <person name="Bala M."/>
            <person name="Kumar A."/>
            <person name="Mayilraj S."/>
        </authorList>
    </citation>
    <scope>NUCLEOTIDE SEQUENCE [LARGE SCALE GENOMIC DNA]</scope>
    <source>
        <strain evidence="3 4">IITR-54</strain>
    </source>
</reference>
<dbReference type="NCBIfam" id="TIGR02873">
    <property type="entry name" value="spore_ylxY"/>
    <property type="match status" value="1"/>
</dbReference>
<dbReference type="PANTHER" id="PTHR10587">
    <property type="entry name" value="GLYCOSYL TRANSFERASE-RELATED"/>
    <property type="match status" value="1"/>
</dbReference>
<dbReference type="InterPro" id="IPR002509">
    <property type="entry name" value="NODB_dom"/>
</dbReference>
<dbReference type="AlphaFoldDB" id="A0A7V7RQZ4"/>
<dbReference type="InterPro" id="IPR050248">
    <property type="entry name" value="Polysacc_deacetylase_ArnD"/>
</dbReference>
<evidence type="ECO:0000259" key="2">
    <source>
        <dbReference type="PROSITE" id="PS51677"/>
    </source>
</evidence>
<dbReference type="Proteomes" id="UP000441354">
    <property type="component" value="Unassembled WGS sequence"/>
</dbReference>
<evidence type="ECO:0000313" key="4">
    <source>
        <dbReference type="Proteomes" id="UP000441354"/>
    </source>
</evidence>
<dbReference type="InterPro" id="IPR011330">
    <property type="entry name" value="Glyco_hydro/deAcase_b/a-brl"/>
</dbReference>
<dbReference type="GO" id="GO:0016020">
    <property type="term" value="C:membrane"/>
    <property type="evidence" value="ECO:0007669"/>
    <property type="project" value="TreeGrafter"/>
</dbReference>
<organism evidence="3 4">
    <name type="scientific">Bacillus mesophilum</name>
    <dbReference type="NCBI Taxonomy" id="1071718"/>
    <lineage>
        <taxon>Bacteria</taxon>
        <taxon>Bacillati</taxon>
        <taxon>Bacillota</taxon>
        <taxon>Bacilli</taxon>
        <taxon>Bacillales</taxon>
        <taxon>Bacillaceae</taxon>
        <taxon>Bacillus</taxon>
    </lineage>
</organism>
<dbReference type="OrthoDB" id="9812065at2"/>
<dbReference type="RefSeq" id="WP_151572103.1">
    <property type="nucleotide sequence ID" value="NZ_WBOT01000001.1"/>
</dbReference>
<evidence type="ECO:0000256" key="1">
    <source>
        <dbReference type="SAM" id="SignalP"/>
    </source>
</evidence>
<dbReference type="Pfam" id="PF01522">
    <property type="entry name" value="Polysacc_deac_1"/>
    <property type="match status" value="1"/>
</dbReference>
<name>A0A7V7RQZ4_9BACI</name>
<dbReference type="GO" id="GO:0016810">
    <property type="term" value="F:hydrolase activity, acting on carbon-nitrogen (but not peptide) bonds"/>
    <property type="evidence" value="ECO:0007669"/>
    <property type="project" value="InterPro"/>
</dbReference>
<feature type="chain" id="PRO_5031230231" evidence="1">
    <location>
        <begin position="24"/>
        <end position="321"/>
    </location>
</feature>
<dbReference type="GO" id="GO:0005975">
    <property type="term" value="P:carbohydrate metabolic process"/>
    <property type="evidence" value="ECO:0007669"/>
    <property type="project" value="InterPro"/>
</dbReference>
<evidence type="ECO:0000313" key="3">
    <source>
        <dbReference type="EMBL" id="KAB2335467.1"/>
    </source>
</evidence>
<dbReference type="SUPFAM" id="SSF88713">
    <property type="entry name" value="Glycoside hydrolase/deacetylase"/>
    <property type="match status" value="1"/>
</dbReference>
<keyword evidence="4" id="KW-1185">Reference proteome</keyword>
<comment type="caution">
    <text evidence="3">The sequence shown here is derived from an EMBL/GenBank/DDBJ whole genome shotgun (WGS) entry which is preliminary data.</text>
</comment>
<keyword evidence="1" id="KW-0732">Signal</keyword>
<dbReference type="Gene3D" id="3.20.20.370">
    <property type="entry name" value="Glycoside hydrolase/deacetylase"/>
    <property type="match status" value="1"/>
</dbReference>
<accession>A0A7V7RQZ4</accession>
<proteinExistence type="predicted"/>
<dbReference type="InterPro" id="IPR014228">
    <property type="entry name" value="Spore_polysacc_deacetyl_YlxY"/>
</dbReference>
<protein>
    <submittedName>
        <fullName evidence="3">Polysaccharide deacetylase family protein</fullName>
    </submittedName>
</protein>
<gene>
    <name evidence="3" type="ORF">F7732_02525</name>
</gene>
<dbReference type="PROSITE" id="PS51677">
    <property type="entry name" value="NODB"/>
    <property type="match status" value="1"/>
</dbReference>
<dbReference type="PANTHER" id="PTHR10587:SF80">
    <property type="entry name" value="CHITOOLIGOSACCHARIDE DEACETYLASE"/>
    <property type="match status" value="1"/>
</dbReference>